<dbReference type="PANTHER" id="PTHR46910:SF5">
    <property type="entry name" value="ZN(II)2CYS6 TRANSCRIPTION FACTOR (EUROFUNG)"/>
    <property type="match status" value="1"/>
</dbReference>
<reference evidence="5 6" key="1">
    <citation type="submission" date="2015-07" db="EMBL/GenBank/DDBJ databases">
        <title>Comparative genomics of the Sigatoka disease complex on banana suggests a link between parallel evolutionary changes in Pseudocercospora fijiensis and Pseudocercospora eumusae and increased virulence on the banana host.</title>
        <authorList>
            <person name="Chang T.-C."/>
            <person name="Salvucci A."/>
            <person name="Crous P.W."/>
            <person name="Stergiopoulos I."/>
        </authorList>
    </citation>
    <scope>NUCLEOTIDE SEQUENCE [LARGE SCALE GENOMIC DNA]</scope>
    <source>
        <strain evidence="5 6">CBS 114824</strain>
    </source>
</reference>
<dbReference type="PANTHER" id="PTHR46910">
    <property type="entry name" value="TRANSCRIPTION FACTOR PDR1"/>
    <property type="match status" value="1"/>
</dbReference>
<dbReference type="EMBL" id="LFZN01000220">
    <property type="protein sequence ID" value="KXS95353.1"/>
    <property type="molecule type" value="Genomic_DNA"/>
</dbReference>
<dbReference type="STRING" id="321146.A0A139GYT4"/>
<protein>
    <recommendedName>
        <fullName evidence="4">Xylanolytic transcriptional activator regulatory domain-containing protein</fullName>
    </recommendedName>
</protein>
<evidence type="ECO:0000256" key="1">
    <source>
        <dbReference type="ARBA" id="ARBA00023242"/>
    </source>
</evidence>
<gene>
    <name evidence="5" type="ORF">AC578_9347</name>
</gene>
<dbReference type="Proteomes" id="UP000070133">
    <property type="component" value="Unassembled WGS sequence"/>
</dbReference>
<evidence type="ECO:0000313" key="5">
    <source>
        <dbReference type="EMBL" id="KXS95353.1"/>
    </source>
</evidence>
<accession>A0A139GYT4</accession>
<dbReference type="GO" id="GO:0000981">
    <property type="term" value="F:DNA-binding transcription factor activity, RNA polymerase II-specific"/>
    <property type="evidence" value="ECO:0007669"/>
    <property type="project" value="InterPro"/>
</dbReference>
<evidence type="ECO:0000313" key="6">
    <source>
        <dbReference type="Proteomes" id="UP000070133"/>
    </source>
</evidence>
<proteinExistence type="predicted"/>
<dbReference type="InterPro" id="IPR036864">
    <property type="entry name" value="Zn2-C6_fun-type_DNA-bd_sf"/>
</dbReference>
<dbReference type="InterPro" id="IPR007219">
    <property type="entry name" value="XnlR_reg_dom"/>
</dbReference>
<keyword evidence="6" id="KW-1185">Reference proteome</keyword>
<evidence type="ECO:0000256" key="2">
    <source>
        <dbReference type="SAM" id="MobiDB-lite"/>
    </source>
</evidence>
<keyword evidence="3" id="KW-1133">Transmembrane helix</keyword>
<organism evidence="5 6">
    <name type="scientific">Pseudocercospora eumusae</name>
    <dbReference type="NCBI Taxonomy" id="321146"/>
    <lineage>
        <taxon>Eukaryota</taxon>
        <taxon>Fungi</taxon>
        <taxon>Dikarya</taxon>
        <taxon>Ascomycota</taxon>
        <taxon>Pezizomycotina</taxon>
        <taxon>Dothideomycetes</taxon>
        <taxon>Dothideomycetidae</taxon>
        <taxon>Mycosphaerellales</taxon>
        <taxon>Mycosphaerellaceae</taxon>
        <taxon>Pseudocercospora</taxon>
    </lineage>
</organism>
<dbReference type="GO" id="GO:0008270">
    <property type="term" value="F:zinc ion binding"/>
    <property type="evidence" value="ECO:0007669"/>
    <property type="project" value="InterPro"/>
</dbReference>
<dbReference type="Pfam" id="PF04082">
    <property type="entry name" value="Fungal_trans"/>
    <property type="match status" value="1"/>
</dbReference>
<comment type="caution">
    <text evidence="5">The sequence shown here is derived from an EMBL/GenBank/DDBJ whole genome shotgun (WGS) entry which is preliminary data.</text>
</comment>
<name>A0A139GYT4_9PEZI</name>
<sequence length="692" mass="77012">MAAERSRSVIPKADPKGIAPRPIHYYLSKPLHQIRCDKQYPCSSCSTSGIDCKPSGQGPGLQRTPPRQPATTNGALDLSQLAENIEQIQNSVQQLLALSNRQSVDSSNASNASSKATSPRPSIETSATIDSLPAVYEGVSSFAAQALVAGEVSQSLAQDHAQLVAAQEGLRHLREVVSRGSPPDSAASPGKSATVHLTIDHARDIQLPPVDHVLTLLKTFKSHPSTVLLAYGLGQIDEVETLCRAAYFPTQPMSVGALTMMHGLLLFLMMEWMLHPDLNIPRGVDPQALFEQCERNFDAGLQFHEIWTNPTLENVKALRIAACRAQENSNMKRSWTVMACAARHVLNMGLHRRGSYANLSEHEVQDRLKTFWTIFGYERNLALTFGQTSTIRDDDIDVDMLTPSQDSRFTAWDESLISFISLARLEGQISERLYTARALKQSPQERLAIVKELSQGFDHWYLYQRPQATVDTIYPDIYDLLCGKTTVVIYYSLLATLHRSTFATIESAGIITQECYNAARQGLAAHLEIFPSVRDFREGRLVNAYMTWFLLYGSFTPLVVVFLHCISVFDLSDLDLLFRFQQSLDEVVEPRESTLRLRNACAIFSSVAQAYVGSRTSASEGVRLQNPTVIRRENVHEAFETSQNISHNFAGEQNAAWDASADVKVDEMYTFVDNWIDGSQQAVDLFNVDFVT</sequence>
<feature type="region of interest" description="Disordered" evidence="2">
    <location>
        <begin position="1"/>
        <end position="20"/>
    </location>
</feature>
<dbReference type="GO" id="GO:0006351">
    <property type="term" value="P:DNA-templated transcription"/>
    <property type="evidence" value="ECO:0007669"/>
    <property type="project" value="InterPro"/>
</dbReference>
<dbReference type="OrthoDB" id="103819at2759"/>
<keyword evidence="3" id="KW-0812">Transmembrane</keyword>
<dbReference type="CDD" id="cd12148">
    <property type="entry name" value="fungal_TF_MHR"/>
    <property type="match status" value="1"/>
</dbReference>
<keyword evidence="3" id="KW-0472">Membrane</keyword>
<evidence type="ECO:0000259" key="4">
    <source>
        <dbReference type="SMART" id="SM00906"/>
    </source>
</evidence>
<dbReference type="GO" id="GO:0003677">
    <property type="term" value="F:DNA binding"/>
    <property type="evidence" value="ECO:0007669"/>
    <property type="project" value="InterPro"/>
</dbReference>
<dbReference type="InterPro" id="IPR050987">
    <property type="entry name" value="AtrR-like"/>
</dbReference>
<evidence type="ECO:0000256" key="3">
    <source>
        <dbReference type="SAM" id="Phobius"/>
    </source>
</evidence>
<feature type="domain" description="Xylanolytic transcriptional activator regulatory" evidence="4">
    <location>
        <begin position="334"/>
        <end position="407"/>
    </location>
</feature>
<feature type="transmembrane region" description="Helical" evidence="3">
    <location>
        <begin position="544"/>
        <end position="569"/>
    </location>
</feature>
<feature type="region of interest" description="Disordered" evidence="2">
    <location>
        <begin position="104"/>
        <end position="125"/>
    </location>
</feature>
<dbReference type="AlphaFoldDB" id="A0A139GYT4"/>
<feature type="compositionally biased region" description="Polar residues" evidence="2">
    <location>
        <begin position="115"/>
        <end position="125"/>
    </location>
</feature>
<keyword evidence="1" id="KW-0539">Nucleus</keyword>
<feature type="region of interest" description="Disordered" evidence="2">
    <location>
        <begin position="51"/>
        <end position="73"/>
    </location>
</feature>
<dbReference type="SMART" id="SM00906">
    <property type="entry name" value="Fungal_trans"/>
    <property type="match status" value="1"/>
</dbReference>
<dbReference type="Gene3D" id="4.10.240.10">
    <property type="entry name" value="Zn(2)-C6 fungal-type DNA-binding domain"/>
    <property type="match status" value="1"/>
</dbReference>